<dbReference type="EMBL" id="OZ037944">
    <property type="protein sequence ID" value="CAL1693916.1"/>
    <property type="molecule type" value="Genomic_DNA"/>
</dbReference>
<feature type="compositionally biased region" description="Low complexity" evidence="1">
    <location>
        <begin position="150"/>
        <end position="163"/>
    </location>
</feature>
<evidence type="ECO:0000256" key="1">
    <source>
        <dbReference type="SAM" id="MobiDB-lite"/>
    </source>
</evidence>
<evidence type="ECO:0000313" key="3">
    <source>
        <dbReference type="Proteomes" id="UP001497453"/>
    </source>
</evidence>
<sequence>MHGKLDLTCCGLPGSQSRFCQKPLIRPLRINLSLPGTVSSINRSFMAISNNALFLISSLLLAASVQAAPVRRDLGNDISRIMQDVQNVANDAASVAASVIAELPPPLASPASSLLNEVTAGAAAGFAEVTSILGEIVTLPPPTSTVIGSQFSTNSFPTSSTSTGRSFPSGLLAGPNPVLNGSPTVNHPPLLNGPRPAVLNPQQQIASPESTSAAFEIPGRPLQVVSLGNIFTSVPTQSPAFALPGRPLQVAAFSFDPLNSLNLGPTRTVDGSVSSATRTFTPSDLAALLNELLPGAGSSGSGSSASVSVSFGATSPSLISNSGAAAVFGSISLQSVPASSTPVSSQLLSSSATASGSASISSSSASASTSTSIATPVIGGISMTTIPAPAVTLPGQPLTSIATSASATGSVYPNVPSKRGLGSLIGIVGSELGPLIQDADNLGNKVASIGNKLIAALPSDIQAPASSFFAEATSEVGKGFSFVTSIAGPIVAASPTSTSSSSSASVTSSSSSATVAAQNAAAQPTQSSSASRSLLLSGLTIFGSLIVSVCVAL</sequence>
<accession>A0ABP1CEL8</accession>
<dbReference type="Proteomes" id="UP001497453">
    <property type="component" value="Chromosome 1"/>
</dbReference>
<name>A0ABP1CEL8_9APHY</name>
<gene>
    <name evidence="2" type="ORF">GFSPODELE1_LOCUS60</name>
</gene>
<proteinExistence type="predicted"/>
<organism evidence="2 3">
    <name type="scientific">Somion occarium</name>
    <dbReference type="NCBI Taxonomy" id="3059160"/>
    <lineage>
        <taxon>Eukaryota</taxon>
        <taxon>Fungi</taxon>
        <taxon>Dikarya</taxon>
        <taxon>Basidiomycota</taxon>
        <taxon>Agaricomycotina</taxon>
        <taxon>Agaricomycetes</taxon>
        <taxon>Polyporales</taxon>
        <taxon>Cerrenaceae</taxon>
        <taxon>Somion</taxon>
    </lineage>
</organism>
<evidence type="ECO:0000313" key="2">
    <source>
        <dbReference type="EMBL" id="CAL1693916.1"/>
    </source>
</evidence>
<feature type="region of interest" description="Disordered" evidence="1">
    <location>
        <begin position="150"/>
        <end position="173"/>
    </location>
</feature>
<reference evidence="3" key="1">
    <citation type="submission" date="2024-04" db="EMBL/GenBank/DDBJ databases">
        <authorList>
            <person name="Shaw F."/>
            <person name="Minotto A."/>
        </authorList>
    </citation>
    <scope>NUCLEOTIDE SEQUENCE [LARGE SCALE GENOMIC DNA]</scope>
</reference>
<protein>
    <submittedName>
        <fullName evidence="2">Uncharacterized protein</fullName>
    </submittedName>
</protein>
<keyword evidence="3" id="KW-1185">Reference proteome</keyword>